<dbReference type="AlphaFoldDB" id="A0A8S1FFS1"/>
<sequence>MDEDEIVIIEDSTIIQTNTEENKSLNSSFSFTALVSTSTHQEKYLERGRSPAIVLDDNDEDDDKSLDSQIRELDKLISLKRGSRIEDTIIEKEISEVVPKKRKTENVEMKRAKEDEKERKRMEAKRKKEEKENEKEIRKIEREISAATNSKCELYTFCHIGKSILDDISGLEAELRMLFSERKIENQLIFENNLGTRIEWRRKCIELKEDDNGRKERFEYSSTQDLFAIVIPADTLKQVIDSESLYDFVVQQRSQFQIGRSTMIIISFGKLDVPKKKIHQLTIDIYERERAQITQISSPFQLALFCAQYLRSIARREKKRNETKSGEDGRKVQYLGQKGITTGSRDEIIRDWWSKMLDTVERLSDAQRRAILQLIPDPIKAIDKYKNMSYSDAIQEIGEIVAENGRRVGPVMAHRILTMLTDDTGNSIVE</sequence>
<feature type="region of interest" description="Disordered" evidence="1">
    <location>
        <begin position="108"/>
        <end position="129"/>
    </location>
</feature>
<evidence type="ECO:0008006" key="4">
    <source>
        <dbReference type="Google" id="ProtNLM"/>
    </source>
</evidence>
<dbReference type="EMBL" id="CADEPM010000011">
    <property type="protein sequence ID" value="CAB3410781.1"/>
    <property type="molecule type" value="Genomic_DNA"/>
</dbReference>
<comment type="caution">
    <text evidence="2">The sequence shown here is derived from an EMBL/GenBank/DDBJ whole genome shotgun (WGS) entry which is preliminary data.</text>
</comment>
<evidence type="ECO:0000313" key="3">
    <source>
        <dbReference type="Proteomes" id="UP000494206"/>
    </source>
</evidence>
<keyword evidence="3" id="KW-1185">Reference proteome</keyword>
<proteinExistence type="predicted"/>
<protein>
    <recommendedName>
        <fullName evidence="4">ERCC4 domain-containing protein</fullName>
    </recommendedName>
</protein>
<dbReference type="Gene3D" id="1.10.150.670">
    <property type="entry name" value="Crossover junction endonuclease EME1, DNA-binding domain"/>
    <property type="match status" value="1"/>
</dbReference>
<name>A0A8S1FFS1_9PELO</name>
<reference evidence="2 3" key="1">
    <citation type="submission" date="2020-04" db="EMBL/GenBank/DDBJ databases">
        <authorList>
            <person name="Laetsch R D."/>
            <person name="Stevens L."/>
            <person name="Kumar S."/>
            <person name="Blaxter L. M."/>
        </authorList>
    </citation>
    <scope>NUCLEOTIDE SEQUENCE [LARGE SCALE GENOMIC DNA]</scope>
</reference>
<dbReference type="OrthoDB" id="343092at2759"/>
<accession>A0A8S1FFS1</accession>
<dbReference type="InterPro" id="IPR042530">
    <property type="entry name" value="EME1/EME2_C"/>
</dbReference>
<evidence type="ECO:0000256" key="1">
    <source>
        <dbReference type="SAM" id="MobiDB-lite"/>
    </source>
</evidence>
<gene>
    <name evidence="2" type="ORF">CBOVIS_LOCUS12251</name>
</gene>
<evidence type="ECO:0000313" key="2">
    <source>
        <dbReference type="EMBL" id="CAB3410781.1"/>
    </source>
</evidence>
<dbReference type="Proteomes" id="UP000494206">
    <property type="component" value="Unassembled WGS sequence"/>
</dbReference>
<organism evidence="2 3">
    <name type="scientific">Caenorhabditis bovis</name>
    <dbReference type="NCBI Taxonomy" id="2654633"/>
    <lineage>
        <taxon>Eukaryota</taxon>
        <taxon>Metazoa</taxon>
        <taxon>Ecdysozoa</taxon>
        <taxon>Nematoda</taxon>
        <taxon>Chromadorea</taxon>
        <taxon>Rhabditida</taxon>
        <taxon>Rhabditina</taxon>
        <taxon>Rhabditomorpha</taxon>
        <taxon>Rhabditoidea</taxon>
        <taxon>Rhabditidae</taxon>
        <taxon>Peloderinae</taxon>
        <taxon>Caenorhabditis</taxon>
    </lineage>
</organism>